<protein>
    <submittedName>
        <fullName evidence="4">Tetratricopeptide repeat protein</fullName>
    </submittedName>
</protein>
<dbReference type="SMART" id="SM00028">
    <property type="entry name" value="TPR"/>
    <property type="match status" value="11"/>
</dbReference>
<dbReference type="Proteomes" id="UP000515819">
    <property type="component" value="Chromosome"/>
</dbReference>
<dbReference type="AlphaFoldDB" id="A0A7G9FJB2"/>
<evidence type="ECO:0000313" key="4">
    <source>
        <dbReference type="EMBL" id="QNL98643.1"/>
    </source>
</evidence>
<dbReference type="SUPFAM" id="SSF48452">
    <property type="entry name" value="TPR-like"/>
    <property type="match status" value="4"/>
</dbReference>
<evidence type="ECO:0000313" key="5">
    <source>
        <dbReference type="Proteomes" id="UP000515819"/>
    </source>
</evidence>
<dbReference type="InterPro" id="IPR019734">
    <property type="entry name" value="TPR_rpt"/>
</dbReference>
<dbReference type="PROSITE" id="PS50293">
    <property type="entry name" value="TPR_REGION"/>
    <property type="match status" value="2"/>
</dbReference>
<feature type="repeat" description="TPR" evidence="3">
    <location>
        <begin position="974"/>
        <end position="1007"/>
    </location>
</feature>
<feature type="repeat" description="TPR" evidence="3">
    <location>
        <begin position="313"/>
        <end position="346"/>
    </location>
</feature>
<keyword evidence="5" id="KW-1185">Reference proteome</keyword>
<dbReference type="InterPro" id="IPR011990">
    <property type="entry name" value="TPR-like_helical_dom_sf"/>
</dbReference>
<name>A0A7G9FJB2_9FIRM</name>
<dbReference type="RefSeq" id="WP_249320895.1">
    <property type="nucleotide sequence ID" value="NZ_CP060632.1"/>
</dbReference>
<evidence type="ECO:0000256" key="3">
    <source>
        <dbReference type="PROSITE-ProRule" id="PRU00339"/>
    </source>
</evidence>
<keyword evidence="1" id="KW-0677">Repeat</keyword>
<evidence type="ECO:0000256" key="1">
    <source>
        <dbReference type="ARBA" id="ARBA00022737"/>
    </source>
</evidence>
<keyword evidence="2 3" id="KW-0802">TPR repeat</keyword>
<accession>A0A7G9FJB2</accession>
<feature type="repeat" description="TPR" evidence="3">
    <location>
        <begin position="862"/>
        <end position="895"/>
    </location>
</feature>
<sequence>MNIWTILGIGQTDDKGAIKQAYRERLKSVNPEEDADGFMELRNAYEEAIASCERQEALPEDMDDEASEGLQPPRTELTDKLEQLYNDYPNRIRVDAWRELFREDAFVSLDTEAEALEELLVFMMGHYRMPDAVFREIVDRFDIALRKEDLLVKFPEDYISYILGVAARKQDGFAYEYLTGDYTYADDYIEQYMKIERMDKQDEPTPENRTALHKELERLKQLPLTHPHGDVLEIYVQMRDTHLQEKDVEQPLPRAEAEAVYEALLSRINANLERYPKDEMTQFIKSEMLYRLERYEEAKQTAEEILAENPDYEDAQYCLGDIYYAMGDLEKAKDIFEELMHNNYGDMAYLTRLQQVNEAIIEKWKQDVAEHPEDHQKKLDLAWCYYQNQREPEALEVFDTFEPEGDEIFFYCNAKGRCYLATGQTEKALPLFLKWKKAIEDIQPEEGGYTEEQNKRRKRYPYAHTLIASCYYNLKEYEKAKEYIQLPVETEHEEQITGLILNLRILYELQEYGNCMKACDEMLEHIDYESMVYEDEYWAHCYRAKCCYMLDYLQECIYSAEKAIRIYPYGVEPYIQEILTFQQAEQYEDAEHVMTQYREFRPESDAMDYYEALNLRAQEKPEEALKLLEKVEANYKADESDLPNYEDLLLELADLYDEANRNEDSIAIYNKVVSINPKNPDVFGYLGYMYRKVHETELAIKAYEDQIKVRPHAAYYTNLGFIYWERRDYGNALENFEQALAIAPERSDRDIQRKTEVIRFKTRVLLCLNRITEGCQILMDAIQKYGDDMDPQLRIEAGLALTRADRYPEAEQLLESYAKEGTDENLRFDCASLLMELAGEEDDTLMMDQMYQLGIKLKPDNTSIYSKYGRVLIMSGRYAEAVDAYKKAVNLNKTINYYGELLEALYLRDGEIKSEYAEYLSKAVIPEEDRKAPRDYIKLARYCRVIGDYADAEKYLKQAVTMKLCSSCGYHGCEEGYYELGILYEVMGEREKAIEAYEKAIEAHGHCYVYEKRLQDLLKNS</sequence>
<dbReference type="Gene3D" id="1.25.40.10">
    <property type="entry name" value="Tetratricopeptide repeat domain"/>
    <property type="match status" value="6"/>
</dbReference>
<reference evidence="4 5" key="1">
    <citation type="submission" date="2020-08" db="EMBL/GenBank/DDBJ databases">
        <authorList>
            <person name="Liu C."/>
            <person name="Sun Q."/>
        </authorList>
    </citation>
    <scope>NUCLEOTIDE SEQUENCE [LARGE SCALE GENOMIC DNA]</scope>
    <source>
        <strain evidence="4 5">NSJ-4</strain>
    </source>
</reference>
<dbReference type="Pfam" id="PF13181">
    <property type="entry name" value="TPR_8"/>
    <property type="match status" value="2"/>
</dbReference>
<gene>
    <name evidence="4" type="ORF">H9Q76_07715</name>
</gene>
<dbReference type="KEGG" id="wcp:H9Q76_07715"/>
<dbReference type="InterPro" id="IPR051685">
    <property type="entry name" value="Ycf3/AcsC/BcsC/TPR_MFPF"/>
</dbReference>
<dbReference type="EMBL" id="CP060632">
    <property type="protein sequence ID" value="QNL98643.1"/>
    <property type="molecule type" value="Genomic_DNA"/>
</dbReference>
<organism evidence="4 5">
    <name type="scientific">Wujia chipingensis</name>
    <dbReference type="NCBI Taxonomy" id="2763670"/>
    <lineage>
        <taxon>Bacteria</taxon>
        <taxon>Bacillati</taxon>
        <taxon>Bacillota</taxon>
        <taxon>Clostridia</taxon>
        <taxon>Lachnospirales</taxon>
        <taxon>Lachnospiraceae</taxon>
        <taxon>Wujia</taxon>
    </lineage>
</organism>
<evidence type="ECO:0000256" key="2">
    <source>
        <dbReference type="ARBA" id="ARBA00022803"/>
    </source>
</evidence>
<dbReference type="Pfam" id="PF07719">
    <property type="entry name" value="TPR_2"/>
    <property type="match status" value="2"/>
</dbReference>
<dbReference type="PANTHER" id="PTHR44943">
    <property type="entry name" value="CELLULOSE SYNTHASE OPERON PROTEIN C"/>
    <property type="match status" value="1"/>
</dbReference>
<dbReference type="Pfam" id="PF14559">
    <property type="entry name" value="TPR_19"/>
    <property type="match status" value="2"/>
</dbReference>
<feature type="repeat" description="TPR" evidence="3">
    <location>
        <begin position="713"/>
        <end position="746"/>
    </location>
</feature>
<dbReference type="PANTHER" id="PTHR44943:SF8">
    <property type="entry name" value="TPR REPEAT-CONTAINING PROTEIN MJ0263"/>
    <property type="match status" value="1"/>
</dbReference>
<feature type="repeat" description="TPR" evidence="3">
    <location>
        <begin position="646"/>
        <end position="679"/>
    </location>
</feature>
<proteinExistence type="predicted"/>
<dbReference type="InterPro" id="IPR013105">
    <property type="entry name" value="TPR_2"/>
</dbReference>
<dbReference type="PROSITE" id="PS50005">
    <property type="entry name" value="TPR"/>
    <property type="match status" value="5"/>
</dbReference>